<gene>
    <name evidence="2" type="ORF">QP451_02585</name>
</gene>
<evidence type="ECO:0000259" key="1">
    <source>
        <dbReference type="Pfam" id="PF10137"/>
    </source>
</evidence>
<dbReference type="Pfam" id="PF10137">
    <property type="entry name" value="CAP12-PCTIR_TIR"/>
    <property type="match status" value="1"/>
</dbReference>
<protein>
    <submittedName>
        <fullName evidence="2">Nucleotide-binding protein</fullName>
    </submittedName>
</protein>
<organism evidence="2 3">
    <name type="scientific">Neisseria subflava</name>
    <dbReference type="NCBI Taxonomy" id="28449"/>
    <lineage>
        <taxon>Bacteria</taxon>
        <taxon>Pseudomonadati</taxon>
        <taxon>Pseudomonadota</taxon>
        <taxon>Betaproteobacteria</taxon>
        <taxon>Neisseriales</taxon>
        <taxon>Neisseriaceae</taxon>
        <taxon>Neisseria</taxon>
    </lineage>
</organism>
<dbReference type="RefSeq" id="WP_285070266.1">
    <property type="nucleotide sequence ID" value="NZ_JASOPA010000001.1"/>
</dbReference>
<dbReference type="InterPro" id="IPR019302">
    <property type="entry name" value="CAP12/PCTIR_TIR_dom"/>
</dbReference>
<accession>A0AAW6XYT6</accession>
<evidence type="ECO:0000313" key="2">
    <source>
        <dbReference type="EMBL" id="MDK7241924.1"/>
    </source>
</evidence>
<dbReference type="AlphaFoldDB" id="A0AAW6XYT6"/>
<sequence>MFYHVLVETNEKDKNGRNRQYHELDIQDKAKVLEKFVIPYLKEQPLRIDGYIIKDIFRFVVTQSDLETTSIKKILQDKWDNSDVMAIWIYSKEEVSRDERYTKNITDELLEEGQNLLATTVPKHKKEIPTYSNEVFIVHGRDTLLRTQVENVLRALGLEPIILQEQANIGKTIIEKIEECTDVGFGIVLYTPCDEGRLKSEDRELKPRARQNVVLEHGYLMAKLGRERVCCLVSQNVEFPSDIQGIGYIPANDIDQWKYKIAKELKAAGFDIDMNKL</sequence>
<reference evidence="2" key="1">
    <citation type="submission" date="2023-05" db="EMBL/GenBank/DDBJ databases">
        <title>Cataloging the Phylogenetic Diversity of Human Bladder Bacteria.</title>
        <authorList>
            <person name="Du J."/>
        </authorList>
    </citation>
    <scope>NUCLEOTIDE SEQUENCE</scope>
    <source>
        <strain evidence="2">UMB1050</strain>
    </source>
</reference>
<evidence type="ECO:0000313" key="3">
    <source>
        <dbReference type="Proteomes" id="UP001236303"/>
    </source>
</evidence>
<comment type="caution">
    <text evidence="2">The sequence shown here is derived from an EMBL/GenBank/DDBJ whole genome shotgun (WGS) entry which is preliminary data.</text>
</comment>
<dbReference type="EMBL" id="JASOPA010000001">
    <property type="protein sequence ID" value="MDK7241924.1"/>
    <property type="molecule type" value="Genomic_DNA"/>
</dbReference>
<name>A0AAW6XYT6_NEISU</name>
<dbReference type="Proteomes" id="UP001236303">
    <property type="component" value="Unassembled WGS sequence"/>
</dbReference>
<dbReference type="GO" id="GO:0050135">
    <property type="term" value="F:NADP+ nucleosidase activity"/>
    <property type="evidence" value="ECO:0007669"/>
    <property type="project" value="InterPro"/>
</dbReference>
<feature type="domain" description="CD-NTase-associated protein 12/Pycsar effector protein TIR" evidence="1">
    <location>
        <begin position="135"/>
        <end position="252"/>
    </location>
</feature>
<proteinExistence type="predicted"/>